<dbReference type="CDD" id="cd00170">
    <property type="entry name" value="SEC14"/>
    <property type="match status" value="1"/>
</dbReference>
<comment type="caution">
    <text evidence="2">The sequence shown here is derived from an EMBL/GenBank/DDBJ whole genome shotgun (WGS) entry which is preliminary data.</text>
</comment>
<dbReference type="Pfam" id="PF03765">
    <property type="entry name" value="CRAL_TRIO_N"/>
    <property type="match status" value="1"/>
</dbReference>
<dbReference type="SMART" id="SM01100">
    <property type="entry name" value="CRAL_TRIO_N"/>
    <property type="match status" value="1"/>
</dbReference>
<name>A0ABR2ZTU0_9AGAR</name>
<dbReference type="InterPro" id="IPR036865">
    <property type="entry name" value="CRAL-TRIO_dom_sf"/>
</dbReference>
<proteinExistence type="predicted"/>
<dbReference type="SUPFAM" id="SSF52087">
    <property type="entry name" value="CRAL/TRIO domain"/>
    <property type="match status" value="1"/>
</dbReference>
<dbReference type="SUPFAM" id="SSF46938">
    <property type="entry name" value="CRAL/TRIO N-terminal domain"/>
    <property type="match status" value="1"/>
</dbReference>
<protein>
    <submittedName>
        <fullName evidence="2">Phosphatidylinositol transfer protein (PITP)</fullName>
    </submittedName>
</protein>
<gene>
    <name evidence="2" type="primary">PDR16_2</name>
    <name evidence="2" type="ORF">AAF712_007942</name>
</gene>
<evidence type="ECO:0000259" key="1">
    <source>
        <dbReference type="PROSITE" id="PS50191"/>
    </source>
</evidence>
<dbReference type="PANTHER" id="PTHR45824:SF29">
    <property type="entry name" value="GH16843P"/>
    <property type="match status" value="1"/>
</dbReference>
<dbReference type="Proteomes" id="UP001437256">
    <property type="component" value="Unassembled WGS sequence"/>
</dbReference>
<dbReference type="InterPro" id="IPR011074">
    <property type="entry name" value="CRAL/TRIO_N_dom"/>
</dbReference>
<dbReference type="EMBL" id="JBBXMP010000052">
    <property type="protein sequence ID" value="KAL0065106.1"/>
    <property type="molecule type" value="Genomic_DNA"/>
</dbReference>
<dbReference type="SMART" id="SM00516">
    <property type="entry name" value="SEC14"/>
    <property type="match status" value="1"/>
</dbReference>
<dbReference type="InterPro" id="IPR036273">
    <property type="entry name" value="CRAL/TRIO_N_dom_sf"/>
</dbReference>
<dbReference type="PROSITE" id="PS50191">
    <property type="entry name" value="CRAL_TRIO"/>
    <property type="match status" value="1"/>
</dbReference>
<feature type="domain" description="CRAL-TRIO" evidence="1">
    <location>
        <begin position="106"/>
        <end position="260"/>
    </location>
</feature>
<organism evidence="2 3">
    <name type="scientific">Marasmius tenuissimus</name>
    <dbReference type="NCBI Taxonomy" id="585030"/>
    <lineage>
        <taxon>Eukaryota</taxon>
        <taxon>Fungi</taxon>
        <taxon>Dikarya</taxon>
        <taxon>Basidiomycota</taxon>
        <taxon>Agaricomycotina</taxon>
        <taxon>Agaricomycetes</taxon>
        <taxon>Agaricomycetidae</taxon>
        <taxon>Agaricales</taxon>
        <taxon>Marasmiineae</taxon>
        <taxon>Marasmiaceae</taxon>
        <taxon>Marasmius</taxon>
    </lineage>
</organism>
<dbReference type="InterPro" id="IPR052578">
    <property type="entry name" value="PI_Transfer_CRAL-TRIO"/>
</dbReference>
<sequence length="328" mass="37933">MSNRVHEPLLPPKDIIPFSTPTLTSQQEQMQKEVQAHFSKDGYKIPGIEEEKGELLEEEKFWLSYECQLRYLRATKWKLAEAIKRLEATLKWRREYGVYTEVTASQVEPEAVTGKQVLFGYDVNGRPGYYMIPSRQNTEESPRQVQHVVWMLERCIDLMDANVESLALLINFADKGKNPSMTTARTVLSILQDHYPERLGKALIINVPFIVNMFFKVITPFIDPITVQKLKFNPNVVKDGLFTPDMVMKEWWGGDQDFEYTHEKYWPKLVEICEQRKTRWMENWRRLGGTVGISEVKYKSDTVQVPAADVEEKKAATAEAPVVTQPAI</sequence>
<dbReference type="InterPro" id="IPR001251">
    <property type="entry name" value="CRAL-TRIO_dom"/>
</dbReference>
<dbReference type="Pfam" id="PF00650">
    <property type="entry name" value="CRAL_TRIO"/>
    <property type="match status" value="1"/>
</dbReference>
<dbReference type="Gene3D" id="3.40.525.10">
    <property type="entry name" value="CRAL-TRIO lipid binding domain"/>
    <property type="match status" value="1"/>
</dbReference>
<dbReference type="PANTHER" id="PTHR45824">
    <property type="entry name" value="GH16843P"/>
    <property type="match status" value="1"/>
</dbReference>
<accession>A0ABR2ZTU0</accession>
<evidence type="ECO:0000313" key="2">
    <source>
        <dbReference type="EMBL" id="KAL0065106.1"/>
    </source>
</evidence>
<keyword evidence="3" id="KW-1185">Reference proteome</keyword>
<reference evidence="2 3" key="1">
    <citation type="submission" date="2024-05" db="EMBL/GenBank/DDBJ databases">
        <title>A draft genome resource for the thread blight pathogen Marasmius tenuissimus strain MS-2.</title>
        <authorList>
            <person name="Yulfo-Soto G.E."/>
            <person name="Baruah I.K."/>
            <person name="Amoako-Attah I."/>
            <person name="Bukari Y."/>
            <person name="Meinhardt L.W."/>
            <person name="Bailey B.A."/>
            <person name="Cohen S.P."/>
        </authorList>
    </citation>
    <scope>NUCLEOTIDE SEQUENCE [LARGE SCALE GENOMIC DNA]</scope>
    <source>
        <strain evidence="2 3">MS-2</strain>
    </source>
</reference>
<evidence type="ECO:0000313" key="3">
    <source>
        <dbReference type="Proteomes" id="UP001437256"/>
    </source>
</evidence>